<dbReference type="PROSITE" id="PS50112">
    <property type="entry name" value="PAS"/>
    <property type="match status" value="1"/>
</dbReference>
<dbReference type="InterPro" id="IPR003661">
    <property type="entry name" value="HisK_dim/P_dom"/>
</dbReference>
<dbReference type="InterPro" id="IPR003018">
    <property type="entry name" value="GAF"/>
</dbReference>
<dbReference type="eggNOG" id="COG5002">
    <property type="taxonomic scope" value="Bacteria"/>
</dbReference>
<dbReference type="GO" id="GO:0000155">
    <property type="term" value="F:phosphorelay sensor kinase activity"/>
    <property type="evidence" value="ECO:0007669"/>
    <property type="project" value="InterPro"/>
</dbReference>
<dbReference type="SMART" id="SM00065">
    <property type="entry name" value="GAF"/>
    <property type="match status" value="1"/>
</dbReference>
<dbReference type="Gene3D" id="3.30.565.10">
    <property type="entry name" value="Histidine kinase-like ATPase, C-terminal domain"/>
    <property type="match status" value="1"/>
</dbReference>
<dbReference type="PRINTS" id="PR00344">
    <property type="entry name" value="BCTRLSENSOR"/>
</dbReference>
<dbReference type="EC" id="2.7.13.3" evidence="2"/>
<keyword evidence="8" id="KW-0902">Two-component regulatory system</keyword>
<feature type="coiled-coil region" evidence="9">
    <location>
        <begin position="209"/>
        <end position="236"/>
    </location>
</feature>
<dbReference type="Pfam" id="PF01590">
    <property type="entry name" value="GAF"/>
    <property type="match status" value="1"/>
</dbReference>
<evidence type="ECO:0000256" key="1">
    <source>
        <dbReference type="ARBA" id="ARBA00000085"/>
    </source>
</evidence>
<dbReference type="AlphaFoldDB" id="B8HRH2"/>
<sequence>MHPRGLAHRYSLEPGELNYTDLDNQGISLQYRAGHGKVQNSSRQPEQRTLEVLSALSYRTGELGGYLQEIAMRVSELLGVDWSVVTFCKDGCERILASSIDLGEEAAAVYSLHGTLTGTVIDTKASLVVEDATTVPDYGEPPEGYKAYLGVPLQTPAGEVIGTVCSFHCQPRHFNLEEVRLVQIFAERAATAIDNYQLYQHQQAINTRLQAEIQERQEVELALRQSEAQFRQLTENLEQVFWLISADNQPLYVSPAFEQVWQRSRQDWYANPNICHQAIHPDDRLRVEQLFSQNWQGKLETEYRIIRPDGSVRIIRDQAVAICDESGQMYRVAGLAEDMTEQKQAEQERLKAIASLAEVGELAAMIVHEIRNPLTTVWMGLNAFQRLELPHNYRERLDLAMAEAERLRNLLREILLYAKPQALDPQEIDLNPFIRNILEPMRSLPIALGRSLKFIPADHPLRVVGDQAKLKQVVINLVDNACEAIGEGEEVTCSLERDGRHAHIRIHNNGPAIPPELLDRLTKPFYTTKAAGTGLGLAIVKRIVEAHSGELDICSSPDNGTTVRVGLPLSGESSIPSPDQLEWRSRHGHAN</sequence>
<keyword evidence="4" id="KW-0808">Transferase</keyword>
<dbReference type="GO" id="GO:0005524">
    <property type="term" value="F:ATP binding"/>
    <property type="evidence" value="ECO:0007669"/>
    <property type="project" value="UniProtKB-KW"/>
</dbReference>
<dbReference type="InterPro" id="IPR036890">
    <property type="entry name" value="HATPase_C_sf"/>
</dbReference>
<feature type="region of interest" description="Disordered" evidence="10">
    <location>
        <begin position="567"/>
        <end position="591"/>
    </location>
</feature>
<protein>
    <recommendedName>
        <fullName evidence="2">histidine kinase</fullName>
        <ecNumber evidence="2">2.7.13.3</ecNumber>
    </recommendedName>
</protein>
<dbReference type="InterPro" id="IPR035965">
    <property type="entry name" value="PAS-like_dom_sf"/>
</dbReference>
<feature type="domain" description="PAS" evidence="12">
    <location>
        <begin position="226"/>
        <end position="298"/>
    </location>
</feature>
<evidence type="ECO:0000256" key="6">
    <source>
        <dbReference type="ARBA" id="ARBA00022777"/>
    </source>
</evidence>
<dbReference type="SMART" id="SM00387">
    <property type="entry name" value="HATPase_c"/>
    <property type="match status" value="1"/>
</dbReference>
<dbReference type="SUPFAM" id="SSF55874">
    <property type="entry name" value="ATPase domain of HSP90 chaperone/DNA topoisomerase II/histidine kinase"/>
    <property type="match status" value="1"/>
</dbReference>
<evidence type="ECO:0000256" key="10">
    <source>
        <dbReference type="SAM" id="MobiDB-lite"/>
    </source>
</evidence>
<dbReference type="InterPro" id="IPR005467">
    <property type="entry name" value="His_kinase_dom"/>
</dbReference>
<dbReference type="InterPro" id="IPR001610">
    <property type="entry name" value="PAC"/>
</dbReference>
<reference evidence="14" key="1">
    <citation type="submission" date="2009-01" db="EMBL/GenBank/DDBJ databases">
        <title>Complete sequence of chromosome Cyanothece sp. PCC 7425.</title>
        <authorList>
            <consortium name="US DOE Joint Genome Institute"/>
            <person name="Lucas S."/>
            <person name="Copeland A."/>
            <person name="Lapidus A."/>
            <person name="Glavina del Rio T."/>
            <person name="Dalin E."/>
            <person name="Tice H."/>
            <person name="Bruce D."/>
            <person name="Goodwin L."/>
            <person name="Pitluck S."/>
            <person name="Sims D."/>
            <person name="Meineke L."/>
            <person name="Brettin T."/>
            <person name="Detter J.C."/>
            <person name="Han C."/>
            <person name="Larimer F."/>
            <person name="Land M."/>
            <person name="Hauser L."/>
            <person name="Kyrpides N."/>
            <person name="Ovchinnikova G."/>
            <person name="Liberton M."/>
            <person name="Stoeckel J."/>
            <person name="Banerjee A."/>
            <person name="Singh A."/>
            <person name="Page L."/>
            <person name="Sato H."/>
            <person name="Zhao L."/>
            <person name="Sherman L."/>
            <person name="Pakrasi H."/>
            <person name="Richardson P."/>
        </authorList>
    </citation>
    <scope>NUCLEOTIDE SEQUENCE</scope>
    <source>
        <strain evidence="14">PCC 7425</strain>
    </source>
</reference>
<feature type="domain" description="PAC" evidence="13">
    <location>
        <begin position="299"/>
        <end position="351"/>
    </location>
</feature>
<dbReference type="Gene3D" id="1.10.287.130">
    <property type="match status" value="1"/>
</dbReference>
<dbReference type="Pfam" id="PF00512">
    <property type="entry name" value="HisKA"/>
    <property type="match status" value="1"/>
</dbReference>
<accession>B8HRH2</accession>
<dbReference type="SMART" id="SM00388">
    <property type="entry name" value="HisKA"/>
    <property type="match status" value="1"/>
</dbReference>
<gene>
    <name evidence="14" type="ordered locus">Cyan7425_1793</name>
</gene>
<dbReference type="eggNOG" id="COG2203">
    <property type="taxonomic scope" value="Bacteria"/>
</dbReference>
<dbReference type="Pfam" id="PF02518">
    <property type="entry name" value="HATPase_c"/>
    <property type="match status" value="1"/>
</dbReference>
<dbReference type="SUPFAM" id="SSF47384">
    <property type="entry name" value="Homodimeric domain of signal transducing histidine kinase"/>
    <property type="match status" value="1"/>
</dbReference>
<dbReference type="PROSITE" id="PS50113">
    <property type="entry name" value="PAC"/>
    <property type="match status" value="1"/>
</dbReference>
<dbReference type="PANTHER" id="PTHR43065:SF10">
    <property type="entry name" value="PEROXIDE STRESS-ACTIVATED HISTIDINE KINASE MAK3"/>
    <property type="match status" value="1"/>
</dbReference>
<dbReference type="CDD" id="cd00130">
    <property type="entry name" value="PAS"/>
    <property type="match status" value="1"/>
</dbReference>
<evidence type="ECO:0000256" key="4">
    <source>
        <dbReference type="ARBA" id="ARBA00022679"/>
    </source>
</evidence>
<proteinExistence type="predicted"/>
<dbReference type="InterPro" id="IPR000700">
    <property type="entry name" value="PAS-assoc_C"/>
</dbReference>
<evidence type="ECO:0000256" key="9">
    <source>
        <dbReference type="SAM" id="Coils"/>
    </source>
</evidence>
<dbReference type="InterPro" id="IPR036097">
    <property type="entry name" value="HisK_dim/P_sf"/>
</dbReference>
<evidence type="ECO:0000256" key="8">
    <source>
        <dbReference type="ARBA" id="ARBA00023012"/>
    </source>
</evidence>
<evidence type="ECO:0000256" key="5">
    <source>
        <dbReference type="ARBA" id="ARBA00022741"/>
    </source>
</evidence>
<dbReference type="Gene3D" id="3.30.450.40">
    <property type="match status" value="1"/>
</dbReference>
<dbReference type="SUPFAM" id="SSF55785">
    <property type="entry name" value="PYP-like sensor domain (PAS domain)"/>
    <property type="match status" value="1"/>
</dbReference>
<keyword evidence="6 14" id="KW-0418">Kinase</keyword>
<dbReference type="SMART" id="SM00091">
    <property type="entry name" value="PAS"/>
    <property type="match status" value="1"/>
</dbReference>
<dbReference type="EMBL" id="CP001344">
    <property type="protein sequence ID" value="ACL44160.1"/>
    <property type="molecule type" value="Genomic_DNA"/>
</dbReference>
<dbReference type="KEGG" id="cyn:Cyan7425_1793"/>
<dbReference type="InterPro" id="IPR000014">
    <property type="entry name" value="PAS"/>
</dbReference>
<dbReference type="PANTHER" id="PTHR43065">
    <property type="entry name" value="SENSOR HISTIDINE KINASE"/>
    <property type="match status" value="1"/>
</dbReference>
<keyword evidence="5" id="KW-0547">Nucleotide-binding</keyword>
<dbReference type="Pfam" id="PF08447">
    <property type="entry name" value="PAS_3"/>
    <property type="match status" value="1"/>
</dbReference>
<organism evidence="14">
    <name type="scientific">Cyanothece sp. (strain PCC 7425 / ATCC 29141)</name>
    <dbReference type="NCBI Taxonomy" id="395961"/>
    <lineage>
        <taxon>Bacteria</taxon>
        <taxon>Bacillati</taxon>
        <taxon>Cyanobacteriota</taxon>
        <taxon>Cyanophyceae</taxon>
        <taxon>Gomontiellales</taxon>
        <taxon>Cyanothecaceae</taxon>
        <taxon>Cyanothece</taxon>
    </lineage>
</organism>
<evidence type="ECO:0000313" key="14">
    <source>
        <dbReference type="EMBL" id="ACL44160.1"/>
    </source>
</evidence>
<evidence type="ECO:0000259" key="12">
    <source>
        <dbReference type="PROSITE" id="PS50112"/>
    </source>
</evidence>
<evidence type="ECO:0000256" key="3">
    <source>
        <dbReference type="ARBA" id="ARBA00022553"/>
    </source>
</evidence>
<evidence type="ECO:0000259" key="13">
    <source>
        <dbReference type="PROSITE" id="PS50113"/>
    </source>
</evidence>
<dbReference type="STRING" id="395961.Cyan7425_1793"/>
<keyword evidence="9" id="KW-0175">Coiled coil</keyword>
<dbReference type="PROSITE" id="PS50109">
    <property type="entry name" value="HIS_KIN"/>
    <property type="match status" value="1"/>
</dbReference>
<name>B8HRH2_CYAP4</name>
<dbReference type="InterPro" id="IPR003594">
    <property type="entry name" value="HATPase_dom"/>
</dbReference>
<keyword evidence="7" id="KW-0067">ATP-binding</keyword>
<dbReference type="HOGENOM" id="CLU_024855_0_0_3"/>
<dbReference type="Gene3D" id="3.30.450.20">
    <property type="entry name" value="PAS domain"/>
    <property type="match status" value="1"/>
</dbReference>
<dbReference type="InterPro" id="IPR004358">
    <property type="entry name" value="Sig_transdc_His_kin-like_C"/>
</dbReference>
<dbReference type="NCBIfam" id="TIGR00229">
    <property type="entry name" value="sensory_box"/>
    <property type="match status" value="1"/>
</dbReference>
<evidence type="ECO:0000259" key="11">
    <source>
        <dbReference type="PROSITE" id="PS50109"/>
    </source>
</evidence>
<dbReference type="CDD" id="cd00082">
    <property type="entry name" value="HisKA"/>
    <property type="match status" value="1"/>
</dbReference>
<comment type="catalytic activity">
    <reaction evidence="1">
        <text>ATP + protein L-histidine = ADP + protein N-phospho-L-histidine.</text>
        <dbReference type="EC" id="2.7.13.3"/>
    </reaction>
</comment>
<dbReference type="InterPro" id="IPR029016">
    <property type="entry name" value="GAF-like_dom_sf"/>
</dbReference>
<dbReference type="InterPro" id="IPR013655">
    <property type="entry name" value="PAS_fold_3"/>
</dbReference>
<evidence type="ECO:0000256" key="2">
    <source>
        <dbReference type="ARBA" id="ARBA00012438"/>
    </source>
</evidence>
<feature type="domain" description="Histidine kinase" evidence="11">
    <location>
        <begin position="365"/>
        <end position="571"/>
    </location>
</feature>
<dbReference type="SUPFAM" id="SSF55781">
    <property type="entry name" value="GAF domain-like"/>
    <property type="match status" value="1"/>
</dbReference>
<dbReference type="SMART" id="SM00086">
    <property type="entry name" value="PAC"/>
    <property type="match status" value="1"/>
</dbReference>
<keyword evidence="3" id="KW-0597">Phosphoprotein</keyword>
<evidence type="ECO:0000256" key="7">
    <source>
        <dbReference type="ARBA" id="ARBA00022840"/>
    </source>
</evidence>